<dbReference type="SMART" id="SM00175">
    <property type="entry name" value="RAB"/>
    <property type="match status" value="1"/>
</dbReference>
<keyword evidence="3" id="KW-0547">Nucleotide-binding</keyword>
<dbReference type="NCBIfam" id="TIGR00231">
    <property type="entry name" value="small_GTP"/>
    <property type="match status" value="1"/>
</dbReference>
<sequence length="194" mass="21760">MSNAADYTFKVLIIGEPSVGKTAIMERYCEDKFHDELISTIGVDFNSKLVKVGDLTIKLQLWDTAGQERFRNVTSSYYKGTQGCLVVYDVSDVESFNKITHWIQEYQIEQEIAFIIIVGNKIDLPSKVTNEQADAAAKEQGYQHMRCSAKTGEGVNEIFETLAKGIYNNKEIMANIPKKNNITIVSPEKQSGCC</sequence>
<gene>
    <name evidence="8" type="ORF">EHI_194280</name>
</gene>
<reference evidence="8" key="1">
    <citation type="journal article" date="2005" name="Nature">
        <title>The genome of the protist parasite Entamoeba histolytica.</title>
        <authorList>
            <person name="Loftus B."/>
            <person name="Anderson I."/>
            <person name="Davies R."/>
            <person name="Alsmark U.C."/>
            <person name="Samuelson J."/>
            <person name="Amedeo P."/>
            <person name="Roncaglia P."/>
            <person name="Berriman M."/>
            <person name="Hirt R.P."/>
            <person name="Mann B.J."/>
            <person name="Nozaki T."/>
            <person name="Suh B."/>
            <person name="Pop M."/>
            <person name="Duchene M."/>
            <person name="Ackers J."/>
            <person name="Tannich E."/>
            <person name="Leippe M."/>
            <person name="Hofer M."/>
            <person name="Bruchhaus I."/>
            <person name="Willhoeft U."/>
            <person name="Bhattacharya A."/>
            <person name="Chillingworth T."/>
            <person name="Churcher C."/>
            <person name="Hance Z."/>
            <person name="Harris B."/>
            <person name="Harris D."/>
            <person name="Jagels K."/>
            <person name="Moule S."/>
            <person name="Mungall K."/>
            <person name="Ormond D."/>
            <person name="Squares R."/>
            <person name="Whitehead S."/>
            <person name="Quail M.A."/>
            <person name="Rabbinowitsch E."/>
            <person name="Norbertczak H."/>
            <person name="Price C."/>
            <person name="Wang Z."/>
            <person name="Guillen N."/>
            <person name="Gilchrist C."/>
            <person name="Stroup S.E."/>
            <person name="Bhattacharya S."/>
            <person name="Lohia A."/>
            <person name="Foster P.G."/>
            <person name="Sicheritz-Ponten T."/>
            <person name="Weber C."/>
            <person name="Singh U."/>
            <person name="Mukherjee C."/>
            <person name="El-Sayed N.M."/>
            <person name="Petri W.A.Jr."/>
            <person name="Clark C.G."/>
            <person name="Embley T.M."/>
            <person name="Barrell B."/>
            <person name="Fraser C.M."/>
            <person name="Hall N."/>
        </authorList>
    </citation>
    <scope>NUCLEOTIDE SEQUENCE [LARGE SCALE GENOMIC DNA]</scope>
    <source>
        <strain evidence="8">HM-1:IMSS</strain>
    </source>
</reference>
<protein>
    <submittedName>
        <fullName evidence="8">Rab family GTPase</fullName>
    </submittedName>
</protein>
<keyword evidence="6" id="KW-0449">Lipoprotein</keyword>
<dbReference type="Gene3D" id="3.40.50.300">
    <property type="entry name" value="P-loop containing nucleotide triphosphate hydrolases"/>
    <property type="match status" value="1"/>
</dbReference>
<evidence type="ECO:0000256" key="5">
    <source>
        <dbReference type="ARBA" id="ARBA00023136"/>
    </source>
</evidence>
<dbReference type="OMA" id="CMESECQ"/>
<dbReference type="InterPro" id="IPR027417">
    <property type="entry name" value="P-loop_NTPase"/>
</dbReference>
<dbReference type="PROSITE" id="PS51420">
    <property type="entry name" value="RHO"/>
    <property type="match status" value="1"/>
</dbReference>
<dbReference type="GO" id="GO:0016192">
    <property type="term" value="P:vesicle-mediated transport"/>
    <property type="evidence" value="ECO:0000318"/>
    <property type="project" value="GO_Central"/>
</dbReference>
<dbReference type="EMBL" id="DS571191">
    <property type="protein sequence ID" value="EAL49319.1"/>
    <property type="molecule type" value="Genomic_DNA"/>
</dbReference>
<dbReference type="FunFam" id="3.40.50.300:FF:000586">
    <property type="entry name" value="Rab family GTPase"/>
    <property type="match status" value="1"/>
</dbReference>
<dbReference type="CDD" id="cd00154">
    <property type="entry name" value="Rab"/>
    <property type="match status" value="1"/>
</dbReference>
<dbReference type="SMART" id="SM00177">
    <property type="entry name" value="ARF"/>
    <property type="match status" value="1"/>
</dbReference>
<evidence type="ECO:0000313" key="8">
    <source>
        <dbReference type="EMBL" id="EAL49319.1"/>
    </source>
</evidence>
<dbReference type="GO" id="GO:0005525">
    <property type="term" value="F:GTP binding"/>
    <property type="evidence" value="ECO:0000318"/>
    <property type="project" value="GO_Central"/>
</dbReference>
<evidence type="ECO:0000256" key="7">
    <source>
        <dbReference type="ARBA" id="ARBA00023289"/>
    </source>
</evidence>
<keyword evidence="9" id="KW-1185">Reference proteome</keyword>
<dbReference type="SMART" id="SM00174">
    <property type="entry name" value="RHO"/>
    <property type="match status" value="1"/>
</dbReference>
<proteinExistence type="inferred from homology"/>
<dbReference type="PROSITE" id="PS51417">
    <property type="entry name" value="ARF"/>
    <property type="match status" value="1"/>
</dbReference>
<dbReference type="GO" id="GO:0012505">
    <property type="term" value="C:endomembrane system"/>
    <property type="evidence" value="ECO:0007669"/>
    <property type="project" value="UniProtKB-SubCell"/>
</dbReference>
<evidence type="ECO:0000256" key="6">
    <source>
        <dbReference type="ARBA" id="ARBA00023288"/>
    </source>
</evidence>
<dbReference type="PROSITE" id="PS51419">
    <property type="entry name" value="RAB"/>
    <property type="match status" value="1"/>
</dbReference>
<dbReference type="HOGENOM" id="CLU_041217_23_1_1"/>
<dbReference type="PROSITE" id="PS51421">
    <property type="entry name" value="RAS"/>
    <property type="match status" value="1"/>
</dbReference>
<evidence type="ECO:0000256" key="2">
    <source>
        <dbReference type="ARBA" id="ARBA00010142"/>
    </source>
</evidence>
<evidence type="ECO:0000256" key="1">
    <source>
        <dbReference type="ARBA" id="ARBA00004308"/>
    </source>
</evidence>
<dbReference type="Proteomes" id="UP000001926">
    <property type="component" value="Partially assembled WGS sequence"/>
</dbReference>
<keyword evidence="4" id="KW-0342">GTP-binding</keyword>
<dbReference type="Pfam" id="PF00071">
    <property type="entry name" value="Ras"/>
    <property type="match status" value="1"/>
</dbReference>
<reference evidence="8" key="2">
    <citation type="submission" date="2007-03" db="EMBL/GenBank/DDBJ databases">
        <authorList>
            <person name="Lorenzi H."/>
            <person name="Amedeo P."/>
            <person name="Inman J."/>
            <person name="Schobel S."/>
            <person name="Caler E."/>
        </authorList>
    </citation>
    <scope>GENOME REANNOTATION</scope>
    <source>
        <strain evidence="8">HM-1:IMSS</strain>
    </source>
</reference>
<dbReference type="InterPro" id="IPR050227">
    <property type="entry name" value="Rab"/>
</dbReference>
<evidence type="ECO:0000313" key="9">
    <source>
        <dbReference type="Proteomes" id="UP000001926"/>
    </source>
</evidence>
<dbReference type="InterPro" id="IPR005225">
    <property type="entry name" value="Small_GTP-bd"/>
</dbReference>
<dbReference type="InterPro" id="IPR001806">
    <property type="entry name" value="Small_GTPase"/>
</dbReference>
<accession>A0A8U0WQ58</accession>
<comment type="subcellular location">
    <subcellularLocation>
        <location evidence="1">Endomembrane system</location>
    </subcellularLocation>
</comment>
<comment type="similarity">
    <text evidence="2">Belongs to the small GTPase superfamily. Rho family.</text>
</comment>
<keyword evidence="7" id="KW-0636">Prenylation</keyword>
<dbReference type="PANTHER" id="PTHR47977">
    <property type="entry name" value="RAS-RELATED PROTEIN RAB"/>
    <property type="match status" value="1"/>
</dbReference>
<dbReference type="KEGG" id="ehi:EHI_194280"/>
<name>A0A8U0WQ58_ENTH1</name>
<dbReference type="GeneID" id="3409005"/>
<dbReference type="SUPFAM" id="SSF52540">
    <property type="entry name" value="P-loop containing nucleoside triphosphate hydrolases"/>
    <property type="match status" value="1"/>
</dbReference>
<dbReference type="AlphaFoldDB" id="A0A8U0WQ58"/>
<dbReference type="PRINTS" id="PR00449">
    <property type="entry name" value="RASTRNSFRMNG"/>
</dbReference>
<evidence type="ECO:0000256" key="4">
    <source>
        <dbReference type="ARBA" id="ARBA00023134"/>
    </source>
</evidence>
<dbReference type="SMART" id="SM00173">
    <property type="entry name" value="RAS"/>
    <property type="match status" value="1"/>
</dbReference>
<evidence type="ECO:0000256" key="3">
    <source>
        <dbReference type="ARBA" id="ARBA00022741"/>
    </source>
</evidence>
<dbReference type="GO" id="GO:0003924">
    <property type="term" value="F:GTPase activity"/>
    <property type="evidence" value="ECO:0000318"/>
    <property type="project" value="GO_Central"/>
</dbReference>
<dbReference type="OrthoDB" id="9989112at2759"/>
<dbReference type="RefSeq" id="XP_654710.1">
    <property type="nucleotide sequence ID" value="XM_649618.1"/>
</dbReference>
<keyword evidence="5" id="KW-0472">Membrane</keyword>
<dbReference type="SMART" id="SM00176">
    <property type="entry name" value="RAN"/>
    <property type="match status" value="1"/>
</dbReference>
<organism evidence="8 9">
    <name type="scientific">Entamoeba histolytica (strain ATCC 30459 / HM-1:IMSS / ABRM)</name>
    <dbReference type="NCBI Taxonomy" id="294381"/>
    <lineage>
        <taxon>Eukaryota</taxon>
        <taxon>Amoebozoa</taxon>
        <taxon>Evosea</taxon>
        <taxon>Archamoebae</taxon>
        <taxon>Mastigamoebida</taxon>
        <taxon>Entamoebidae</taxon>
        <taxon>Entamoeba</taxon>
    </lineage>
</organism>